<dbReference type="OrthoDB" id="5647420at2"/>
<dbReference type="EMBL" id="UGNY01000001">
    <property type="protein sequence ID" value="STX36894.1"/>
    <property type="molecule type" value="Genomic_DNA"/>
</dbReference>
<dbReference type="EMBL" id="UASS01000014">
    <property type="protein sequence ID" value="SPX61015.1"/>
    <property type="molecule type" value="Genomic_DNA"/>
</dbReference>
<sequence>MPFSARKLAKQDVQALIQPTIKNLKDVQEVNEQIINDTKFSIEEDLDNLLRRGAIPKKEYTLQMAQSHVELNNRLSAKKQINETLERFNQFADEKNEISSFGIAADTTREELKELISILKAKRATTDDPKEKRFLDTILQTAESYKTMIDAGRTISEKEIPILESEQHYANQVFASLAQTNKVKPDVLNNYLNQLEEIKAYKEKANNDPNLSSAEKEVVNHLCDSLSKEIKTTLTALTTLSTSEAGVVATTPEDIINNHQSKTAMHLVAARELETKVPVTSGFKGLINSLCIALDYKPVFTAAGTVQNMKSQLNAIKGHEEVVPERGLNMQ</sequence>
<dbReference type="EMBL" id="LNYB01000081">
    <property type="protein sequence ID" value="KTC96235.1"/>
    <property type="molecule type" value="Genomic_DNA"/>
</dbReference>
<gene>
    <name evidence="1" type="ORF">Lfee_2033</name>
    <name evidence="3" type="ORF">NCTC11978_00040</name>
    <name evidence="2" type="ORF">NCTC12022_01753</name>
</gene>
<evidence type="ECO:0000313" key="5">
    <source>
        <dbReference type="Proteomes" id="UP000251942"/>
    </source>
</evidence>
<evidence type="ECO:0000313" key="2">
    <source>
        <dbReference type="EMBL" id="SPX61015.1"/>
    </source>
</evidence>
<dbReference type="PATRIC" id="fig|453.4.peg.2228"/>
<dbReference type="Proteomes" id="UP000251942">
    <property type="component" value="Unassembled WGS sequence"/>
</dbReference>
<dbReference type="Proteomes" id="UP000054698">
    <property type="component" value="Unassembled WGS sequence"/>
</dbReference>
<dbReference type="RefSeq" id="WP_058446458.1">
    <property type="nucleotide sequence ID" value="NZ_CAAAHT010000011.1"/>
</dbReference>
<evidence type="ECO:0000313" key="3">
    <source>
        <dbReference type="EMBL" id="STX36894.1"/>
    </source>
</evidence>
<dbReference type="AlphaFoldDB" id="A0A0W0TL62"/>
<evidence type="ECO:0000313" key="6">
    <source>
        <dbReference type="Proteomes" id="UP000254033"/>
    </source>
</evidence>
<organism evidence="1 4">
    <name type="scientific">Legionella feeleii</name>
    <dbReference type="NCBI Taxonomy" id="453"/>
    <lineage>
        <taxon>Bacteria</taxon>
        <taxon>Pseudomonadati</taxon>
        <taxon>Pseudomonadota</taxon>
        <taxon>Gammaproteobacteria</taxon>
        <taxon>Legionellales</taxon>
        <taxon>Legionellaceae</taxon>
        <taxon>Legionella</taxon>
    </lineage>
</organism>
<reference evidence="5 6" key="2">
    <citation type="submission" date="2018-06" db="EMBL/GenBank/DDBJ databases">
        <authorList>
            <consortium name="Pathogen Informatics"/>
            <person name="Doyle S."/>
        </authorList>
    </citation>
    <scope>NUCLEOTIDE SEQUENCE [LARGE SCALE GENOMIC DNA]</scope>
    <source>
        <strain evidence="3 6">NCTC11978</strain>
        <strain evidence="2 5">NCTC12022</strain>
    </source>
</reference>
<accession>A0A0W0TL62</accession>
<dbReference type="STRING" id="453.Lfee_2033"/>
<dbReference type="Proteomes" id="UP000254033">
    <property type="component" value="Unassembled WGS sequence"/>
</dbReference>
<proteinExistence type="predicted"/>
<evidence type="ECO:0000313" key="4">
    <source>
        <dbReference type="Proteomes" id="UP000054698"/>
    </source>
</evidence>
<name>A0A0W0TL62_9GAMM</name>
<reference evidence="1 4" key="1">
    <citation type="submission" date="2015-11" db="EMBL/GenBank/DDBJ databases">
        <title>Genomic analysis of 38 Legionella species identifies large and diverse effector repertoires.</title>
        <authorList>
            <person name="Burstein D."/>
            <person name="Amaro F."/>
            <person name="Zusman T."/>
            <person name="Lifshitz Z."/>
            <person name="Cohen O."/>
            <person name="Gilbert J.A."/>
            <person name="Pupko T."/>
            <person name="Shuman H.A."/>
            <person name="Segal G."/>
        </authorList>
    </citation>
    <scope>NUCLEOTIDE SEQUENCE [LARGE SCALE GENOMIC DNA]</scope>
    <source>
        <strain evidence="1 4">WO-44C</strain>
    </source>
</reference>
<evidence type="ECO:0000313" key="1">
    <source>
        <dbReference type="EMBL" id="KTC96235.1"/>
    </source>
</evidence>
<protein>
    <submittedName>
        <fullName evidence="1">Coiled coil protein</fullName>
    </submittedName>
</protein>
<keyword evidence="4" id="KW-1185">Reference proteome</keyword>